<sequence length="178" mass="19798">MFKYQSISVYGFLIILAGVSLLIKSDSNITTHALIVSLIIISSAIIAGIVALKTSGNKVQSRYHTLHGVGLLFYGIFLFFYPKTVSEFSDVTALFFIFYGFSEIIFCFWLFNLEAKISVFQLVLRLAMGFVFFLSSILMIGLRHPYQAAELVSAGVIFIIIGTQVIFTVPIVTKLNTV</sequence>
<evidence type="ECO:0000256" key="1">
    <source>
        <dbReference type="SAM" id="Phobius"/>
    </source>
</evidence>
<dbReference type="EMBL" id="RJUF01000181">
    <property type="protein sequence ID" value="MCP9765303.1"/>
    <property type="molecule type" value="Genomic_DNA"/>
</dbReference>
<feature type="transmembrane region" description="Helical" evidence="1">
    <location>
        <begin position="64"/>
        <end position="81"/>
    </location>
</feature>
<dbReference type="Proteomes" id="UP001204144">
    <property type="component" value="Unassembled WGS sequence"/>
</dbReference>
<evidence type="ECO:0000313" key="2">
    <source>
        <dbReference type="EMBL" id="MCP9765303.1"/>
    </source>
</evidence>
<organism evidence="2 3">
    <name type="scientific">Lacihabitans soyangensis</name>
    <dbReference type="NCBI Taxonomy" id="869394"/>
    <lineage>
        <taxon>Bacteria</taxon>
        <taxon>Pseudomonadati</taxon>
        <taxon>Bacteroidota</taxon>
        <taxon>Cytophagia</taxon>
        <taxon>Cytophagales</taxon>
        <taxon>Leadbetterellaceae</taxon>
        <taxon>Lacihabitans</taxon>
    </lineage>
</organism>
<protein>
    <submittedName>
        <fullName evidence="2">Uncharacterized protein</fullName>
    </submittedName>
</protein>
<keyword evidence="1" id="KW-0472">Membrane</keyword>
<reference evidence="2 3" key="1">
    <citation type="submission" date="2018-11" db="EMBL/GenBank/DDBJ databases">
        <title>Novel bacteria species description.</title>
        <authorList>
            <person name="Han J.-H."/>
        </authorList>
    </citation>
    <scope>NUCLEOTIDE SEQUENCE [LARGE SCALE GENOMIC DNA]</scope>
    <source>
        <strain evidence="2 3">KCTC23259</strain>
    </source>
</reference>
<feature type="transmembrane region" description="Helical" evidence="1">
    <location>
        <begin position="7"/>
        <end position="23"/>
    </location>
</feature>
<proteinExistence type="predicted"/>
<accession>A0AAE3H5U1</accession>
<feature type="transmembrane region" description="Helical" evidence="1">
    <location>
        <begin position="93"/>
        <end position="111"/>
    </location>
</feature>
<comment type="caution">
    <text evidence="2">The sequence shown here is derived from an EMBL/GenBank/DDBJ whole genome shotgun (WGS) entry which is preliminary data.</text>
</comment>
<dbReference type="RefSeq" id="WP_255038994.1">
    <property type="nucleotide sequence ID" value="NZ_RJUF01000181.1"/>
</dbReference>
<feature type="transmembrane region" description="Helical" evidence="1">
    <location>
        <begin position="29"/>
        <end position="52"/>
    </location>
</feature>
<feature type="transmembrane region" description="Helical" evidence="1">
    <location>
        <begin position="148"/>
        <end position="172"/>
    </location>
</feature>
<name>A0AAE3H5U1_9BACT</name>
<keyword evidence="3" id="KW-1185">Reference proteome</keyword>
<feature type="transmembrane region" description="Helical" evidence="1">
    <location>
        <begin position="123"/>
        <end position="142"/>
    </location>
</feature>
<gene>
    <name evidence="2" type="ORF">EGI31_20400</name>
</gene>
<evidence type="ECO:0000313" key="3">
    <source>
        <dbReference type="Proteomes" id="UP001204144"/>
    </source>
</evidence>
<dbReference type="AlphaFoldDB" id="A0AAE3H5U1"/>
<keyword evidence="1" id="KW-0812">Transmembrane</keyword>
<keyword evidence="1" id="KW-1133">Transmembrane helix</keyword>